<evidence type="ECO:0000313" key="1">
    <source>
        <dbReference type="EMBL" id="KEQ52677.1"/>
    </source>
</evidence>
<dbReference type="SUPFAM" id="SSF51412">
    <property type="entry name" value="Inosine monophosphate dehydrogenase (IMPDH)"/>
    <property type="match status" value="1"/>
</dbReference>
<dbReference type="EMBL" id="JFHR01000037">
    <property type="protein sequence ID" value="KEQ52677.1"/>
    <property type="molecule type" value="Genomic_DNA"/>
</dbReference>
<reference evidence="1 2" key="1">
    <citation type="submission" date="2014-02" db="EMBL/GenBank/DDBJ databases">
        <title>Whole genome sequence of Sphingobium chlorophenolicum NBRC 16172.</title>
        <authorList>
            <person name="Gan H.M."/>
            <person name="Gan H.Y."/>
            <person name="Chew T.H."/>
            <person name="Savka M.A."/>
        </authorList>
    </citation>
    <scope>NUCLEOTIDE SEQUENCE [LARGE SCALE GENOMIC DNA]</scope>
    <source>
        <strain evidence="1 2">NBRC 16172</strain>
    </source>
</reference>
<protein>
    <submittedName>
        <fullName evidence="1">2-nitropropane dioxygenase family protein</fullName>
        <ecNumber evidence="1">1.13.12.16</ecNumber>
    </submittedName>
</protein>
<dbReference type="GO" id="GO:0018580">
    <property type="term" value="F:nitronate monooxygenase activity"/>
    <property type="evidence" value="ECO:0007669"/>
    <property type="project" value="UniProtKB-EC"/>
</dbReference>
<accession>A0A081RBV4</accession>
<proteinExistence type="predicted"/>
<dbReference type="GO" id="GO:0051213">
    <property type="term" value="F:dioxygenase activity"/>
    <property type="evidence" value="ECO:0007669"/>
    <property type="project" value="UniProtKB-KW"/>
</dbReference>
<keyword evidence="1" id="KW-0223">Dioxygenase</keyword>
<dbReference type="AlphaFoldDB" id="A0A081RBV4"/>
<organism evidence="1 2">
    <name type="scientific">Sphingobium chlorophenolicum</name>
    <dbReference type="NCBI Taxonomy" id="46429"/>
    <lineage>
        <taxon>Bacteria</taxon>
        <taxon>Pseudomonadati</taxon>
        <taxon>Pseudomonadota</taxon>
        <taxon>Alphaproteobacteria</taxon>
        <taxon>Sphingomonadales</taxon>
        <taxon>Sphingomonadaceae</taxon>
        <taxon>Sphingobium</taxon>
    </lineage>
</organism>
<sequence length="79" mass="8357">MTIPDSLKRGLRLPAVGLPLIITSLGAREDINDAAHSYGGIVMRDVMDQNFAQRAISKGADGLIVVATGARDHAGVQSW</sequence>
<evidence type="ECO:0000313" key="2">
    <source>
        <dbReference type="Proteomes" id="UP000028411"/>
    </source>
</evidence>
<dbReference type="EC" id="1.13.12.16" evidence="1"/>
<dbReference type="eggNOG" id="COG2070">
    <property type="taxonomic scope" value="Bacteria"/>
</dbReference>
<dbReference type="PATRIC" id="fig|46429.4.peg.3011"/>
<name>A0A081RBV4_SPHCR</name>
<gene>
    <name evidence="1" type="ORF">BV95_03038</name>
</gene>
<dbReference type="Proteomes" id="UP000028411">
    <property type="component" value="Unassembled WGS sequence"/>
</dbReference>
<keyword evidence="1" id="KW-0560">Oxidoreductase</keyword>
<comment type="caution">
    <text evidence="1">The sequence shown here is derived from an EMBL/GenBank/DDBJ whole genome shotgun (WGS) entry which is preliminary data.</text>
</comment>